<evidence type="ECO:0000313" key="2">
    <source>
        <dbReference type="Proteomes" id="UP000324222"/>
    </source>
</evidence>
<dbReference type="AlphaFoldDB" id="A0A5B7H3P4"/>
<keyword evidence="2" id="KW-1185">Reference proteome</keyword>
<sequence length="280" mass="31863">MCAIYLSPNSSDYSKFFDYLTSKVEHILSLYPFLEISILVDLIVHHQLWLSSPFTNHHSELAFNFAILLELEQLVQHPARIPDRLGDTPNILDLFFTSNLSSYADTLSSLLGSSNHNLISDPPKWKCLWRFAFANSGDLRRYYAGFSWNDYCFRVRDPSLSAERITEVTVSGMEAFIPHSFSQPQPSKPWFTTACSRAIYDRDVAHERYLSVSSHALYIFARNHAKSVLQLAKHSFINGWGRSEGMTNYCKVTVNTGHTAVGLLEDMASSHNFHFGIPVE</sequence>
<dbReference type="Proteomes" id="UP000324222">
    <property type="component" value="Unassembled WGS sequence"/>
</dbReference>
<organism evidence="1 2">
    <name type="scientific">Portunus trituberculatus</name>
    <name type="common">Swimming crab</name>
    <name type="synonym">Neptunus trituberculatus</name>
    <dbReference type="NCBI Taxonomy" id="210409"/>
    <lineage>
        <taxon>Eukaryota</taxon>
        <taxon>Metazoa</taxon>
        <taxon>Ecdysozoa</taxon>
        <taxon>Arthropoda</taxon>
        <taxon>Crustacea</taxon>
        <taxon>Multicrustacea</taxon>
        <taxon>Malacostraca</taxon>
        <taxon>Eumalacostraca</taxon>
        <taxon>Eucarida</taxon>
        <taxon>Decapoda</taxon>
        <taxon>Pleocyemata</taxon>
        <taxon>Brachyura</taxon>
        <taxon>Eubrachyura</taxon>
        <taxon>Portunoidea</taxon>
        <taxon>Portunidae</taxon>
        <taxon>Portuninae</taxon>
        <taxon>Portunus</taxon>
    </lineage>
</organism>
<protein>
    <submittedName>
        <fullName evidence="1">Uncharacterized protein</fullName>
    </submittedName>
</protein>
<reference evidence="1 2" key="1">
    <citation type="submission" date="2019-05" db="EMBL/GenBank/DDBJ databases">
        <title>Another draft genome of Portunus trituberculatus and its Hox gene families provides insights of decapod evolution.</title>
        <authorList>
            <person name="Jeong J.-H."/>
            <person name="Song I."/>
            <person name="Kim S."/>
            <person name="Choi T."/>
            <person name="Kim D."/>
            <person name="Ryu S."/>
            <person name="Kim W."/>
        </authorList>
    </citation>
    <scope>NUCLEOTIDE SEQUENCE [LARGE SCALE GENOMIC DNA]</scope>
    <source>
        <tissue evidence="1">Muscle</tissue>
    </source>
</reference>
<comment type="caution">
    <text evidence="1">The sequence shown here is derived from an EMBL/GenBank/DDBJ whole genome shotgun (WGS) entry which is preliminary data.</text>
</comment>
<gene>
    <name evidence="1" type="ORF">E2C01_057563</name>
</gene>
<evidence type="ECO:0000313" key="1">
    <source>
        <dbReference type="EMBL" id="MPC63464.1"/>
    </source>
</evidence>
<name>A0A5B7H3P4_PORTR</name>
<accession>A0A5B7H3P4</accession>
<dbReference type="EMBL" id="VSRR010020849">
    <property type="protein sequence ID" value="MPC63464.1"/>
    <property type="molecule type" value="Genomic_DNA"/>
</dbReference>
<proteinExistence type="predicted"/>